<dbReference type="Gene3D" id="1.20.1280.50">
    <property type="match status" value="1"/>
</dbReference>
<comment type="caution">
    <text evidence="1">The sequence shown here is derived from an EMBL/GenBank/DDBJ whole genome shotgun (WGS) entry which is preliminary data.</text>
</comment>
<dbReference type="InterPro" id="IPR036047">
    <property type="entry name" value="F-box-like_dom_sf"/>
</dbReference>
<organism evidence="1 2">
    <name type="scientific">Dovyalis caffra</name>
    <dbReference type="NCBI Taxonomy" id="77055"/>
    <lineage>
        <taxon>Eukaryota</taxon>
        <taxon>Viridiplantae</taxon>
        <taxon>Streptophyta</taxon>
        <taxon>Embryophyta</taxon>
        <taxon>Tracheophyta</taxon>
        <taxon>Spermatophyta</taxon>
        <taxon>Magnoliopsida</taxon>
        <taxon>eudicotyledons</taxon>
        <taxon>Gunneridae</taxon>
        <taxon>Pentapetalae</taxon>
        <taxon>rosids</taxon>
        <taxon>fabids</taxon>
        <taxon>Malpighiales</taxon>
        <taxon>Salicaceae</taxon>
        <taxon>Flacourtieae</taxon>
        <taxon>Dovyalis</taxon>
    </lineage>
</organism>
<gene>
    <name evidence="1" type="ORF">DCAF_LOCUS19802</name>
</gene>
<dbReference type="CDD" id="cd09917">
    <property type="entry name" value="F-box_SF"/>
    <property type="match status" value="1"/>
</dbReference>
<reference evidence="1 2" key="1">
    <citation type="submission" date="2024-01" db="EMBL/GenBank/DDBJ databases">
        <authorList>
            <person name="Waweru B."/>
        </authorList>
    </citation>
    <scope>NUCLEOTIDE SEQUENCE [LARGE SCALE GENOMIC DNA]</scope>
</reference>
<accession>A0AAV1S9D1</accession>
<sequence>MIEAMDGFDRIPDSLILIIFNSIADIKTLIRCRAVSKRFNTLVPQAESLSLKVDCVISPESDSDSVFTFFKSLFKSIHDLFKTEPKPTTRNQIQNSPARILSQFERIRELQIELPTGDLKLEKGAFIKWRAEFGKSLKSCVILGFSGVANPEGNNADVEIDFTGGLKTRVVWTISALIAASARHYLLHDVVKEHREMEKLVLVDREGEGTVAMEKEGLKECREAARGVAARGGALEEEGRRTIVPSVRMRMRHEQRVQLKDGVWVEGVTLVVVRPCNGGADGGGDVEDAGLALGAFGGGIYGEAVQFDIPLYSRVGLGVGVDTLRVDIEMDEDA</sequence>
<dbReference type="EMBL" id="CAWUPB010001173">
    <property type="protein sequence ID" value="CAK7347120.1"/>
    <property type="molecule type" value="Genomic_DNA"/>
</dbReference>
<dbReference type="InterPro" id="IPR044809">
    <property type="entry name" value="AUF1-like"/>
</dbReference>
<evidence type="ECO:0000313" key="2">
    <source>
        <dbReference type="Proteomes" id="UP001314170"/>
    </source>
</evidence>
<dbReference type="PANTHER" id="PTHR31215">
    <property type="entry name" value="OS05G0510400 PROTEIN-RELATED"/>
    <property type="match status" value="1"/>
</dbReference>
<protein>
    <recommendedName>
        <fullName evidence="3">F-box protein</fullName>
    </recommendedName>
</protein>
<dbReference type="SUPFAM" id="SSF81383">
    <property type="entry name" value="F-box domain"/>
    <property type="match status" value="1"/>
</dbReference>
<name>A0AAV1S9D1_9ROSI</name>
<proteinExistence type="predicted"/>
<keyword evidence="2" id="KW-1185">Reference proteome</keyword>
<dbReference type="AlphaFoldDB" id="A0AAV1S9D1"/>
<evidence type="ECO:0008006" key="3">
    <source>
        <dbReference type="Google" id="ProtNLM"/>
    </source>
</evidence>
<evidence type="ECO:0000313" key="1">
    <source>
        <dbReference type="EMBL" id="CAK7347120.1"/>
    </source>
</evidence>
<dbReference type="Proteomes" id="UP001314170">
    <property type="component" value="Unassembled WGS sequence"/>
</dbReference>